<evidence type="ECO:0000313" key="4">
    <source>
        <dbReference type="Proteomes" id="UP000789595"/>
    </source>
</evidence>
<dbReference type="OrthoDB" id="428770at2759"/>
<dbReference type="Gene3D" id="2.40.70.10">
    <property type="entry name" value="Acid Proteases"/>
    <property type="match status" value="1"/>
</dbReference>
<reference evidence="3" key="2">
    <citation type="submission" date="2021-11" db="EMBL/GenBank/DDBJ databases">
        <authorList>
            <consortium name="Genoscope - CEA"/>
            <person name="William W."/>
        </authorList>
    </citation>
    <scope>NUCLEOTIDE SEQUENCE</scope>
</reference>
<evidence type="ECO:0000256" key="1">
    <source>
        <dbReference type="SAM" id="MobiDB-lite"/>
    </source>
</evidence>
<dbReference type="InterPro" id="IPR021109">
    <property type="entry name" value="Peptidase_aspartic_dom_sf"/>
</dbReference>
<proteinExistence type="predicted"/>
<evidence type="ECO:0008006" key="5">
    <source>
        <dbReference type="Google" id="ProtNLM"/>
    </source>
</evidence>
<sequence length="259" mass="27686">MWAAVLLYSATRSSYVAVCKSDDVDKQPSRLDASDADGPLAVAAPWRIACVAERRTKEGAEAVASAVAKCGGFRARFRACEALRLAAPSRDAPPAAAVADALSSIDLGLHGECGAADALDGMTYAWVDVRHPDKADFVRVRTLVDTGSTDCELKADVIRKLGLPATGETAHFETAVGRVTEQPIYEAVIRVLGREARVVLSPADGDESDDESDESDEELDQRFGFDRVSDEGMLGHTALAALNLAVDCRKRRLVVLPDE</sequence>
<dbReference type="EMBL" id="CAKKNE010000005">
    <property type="protein sequence ID" value="CAH0376684.1"/>
    <property type="molecule type" value="Genomic_DNA"/>
</dbReference>
<protein>
    <recommendedName>
        <fullName evidence="5">Peptidase A2 domain-containing protein</fullName>
    </recommendedName>
</protein>
<feature type="region of interest" description="Disordered" evidence="1">
    <location>
        <begin position="200"/>
        <end position="222"/>
    </location>
</feature>
<evidence type="ECO:0000313" key="2">
    <source>
        <dbReference type="EMBL" id="CAE0688510.1"/>
    </source>
</evidence>
<evidence type="ECO:0000313" key="3">
    <source>
        <dbReference type="EMBL" id="CAH0376684.1"/>
    </source>
</evidence>
<organism evidence="2">
    <name type="scientific">Pelagomonas calceolata</name>
    <dbReference type="NCBI Taxonomy" id="35677"/>
    <lineage>
        <taxon>Eukaryota</taxon>
        <taxon>Sar</taxon>
        <taxon>Stramenopiles</taxon>
        <taxon>Ochrophyta</taxon>
        <taxon>Pelagophyceae</taxon>
        <taxon>Pelagomonadales</taxon>
        <taxon>Pelagomonadaceae</taxon>
        <taxon>Pelagomonas</taxon>
    </lineage>
</organism>
<dbReference type="EMBL" id="HBIW01004846">
    <property type="protein sequence ID" value="CAE0688510.1"/>
    <property type="molecule type" value="Transcribed_RNA"/>
</dbReference>
<accession>A0A7S3ZNE6</accession>
<keyword evidence="4" id="KW-1185">Reference proteome</keyword>
<dbReference type="Proteomes" id="UP000789595">
    <property type="component" value="Unassembled WGS sequence"/>
</dbReference>
<gene>
    <name evidence="2" type="ORF">PCAL00307_LOCUS3944</name>
    <name evidence="3" type="ORF">PECAL_5P12900</name>
</gene>
<reference evidence="2" key="1">
    <citation type="submission" date="2021-01" db="EMBL/GenBank/DDBJ databases">
        <authorList>
            <person name="Corre E."/>
            <person name="Pelletier E."/>
            <person name="Niang G."/>
            <person name="Scheremetjew M."/>
            <person name="Finn R."/>
            <person name="Kale V."/>
            <person name="Holt S."/>
            <person name="Cochrane G."/>
            <person name="Meng A."/>
            <person name="Brown T."/>
            <person name="Cohen L."/>
        </authorList>
    </citation>
    <scope>NUCLEOTIDE SEQUENCE</scope>
    <source>
        <strain evidence="2">CCMP1756</strain>
    </source>
</reference>
<name>A0A7S3ZNE6_9STRA</name>
<dbReference type="AlphaFoldDB" id="A0A7S3ZNE6"/>
<feature type="compositionally biased region" description="Acidic residues" evidence="1">
    <location>
        <begin position="204"/>
        <end position="219"/>
    </location>
</feature>